<dbReference type="EMBL" id="LSRX01001538">
    <property type="protein sequence ID" value="OLP78987.1"/>
    <property type="molecule type" value="Genomic_DNA"/>
</dbReference>
<dbReference type="AlphaFoldDB" id="A0A1Q9C7Y9"/>
<feature type="region of interest" description="Disordered" evidence="1">
    <location>
        <begin position="282"/>
        <end position="306"/>
    </location>
</feature>
<reference evidence="2 3" key="1">
    <citation type="submission" date="2016-02" db="EMBL/GenBank/DDBJ databases">
        <title>Genome analysis of coral dinoflagellate symbionts highlights evolutionary adaptations to a symbiotic lifestyle.</title>
        <authorList>
            <person name="Aranda M."/>
            <person name="Li Y."/>
            <person name="Liew Y.J."/>
            <person name="Baumgarten S."/>
            <person name="Simakov O."/>
            <person name="Wilson M."/>
            <person name="Piel J."/>
            <person name="Ashoor H."/>
            <person name="Bougouffa S."/>
            <person name="Bajic V.B."/>
            <person name="Ryu T."/>
            <person name="Ravasi T."/>
            <person name="Bayer T."/>
            <person name="Micklem G."/>
            <person name="Kim H."/>
            <person name="Bhak J."/>
            <person name="Lajeunesse T.C."/>
            <person name="Voolstra C.R."/>
        </authorList>
    </citation>
    <scope>NUCLEOTIDE SEQUENCE [LARGE SCALE GENOMIC DNA]</scope>
    <source>
        <strain evidence="2 3">CCMP2467</strain>
    </source>
</reference>
<protein>
    <submittedName>
        <fullName evidence="2">Uncharacterized protein</fullName>
    </submittedName>
</protein>
<feature type="region of interest" description="Disordered" evidence="1">
    <location>
        <begin position="239"/>
        <end position="258"/>
    </location>
</feature>
<feature type="non-terminal residue" evidence="2">
    <location>
        <position position="346"/>
    </location>
</feature>
<organism evidence="2 3">
    <name type="scientific">Symbiodinium microadriaticum</name>
    <name type="common">Dinoflagellate</name>
    <name type="synonym">Zooxanthella microadriatica</name>
    <dbReference type="NCBI Taxonomy" id="2951"/>
    <lineage>
        <taxon>Eukaryota</taxon>
        <taxon>Sar</taxon>
        <taxon>Alveolata</taxon>
        <taxon>Dinophyceae</taxon>
        <taxon>Suessiales</taxon>
        <taxon>Symbiodiniaceae</taxon>
        <taxon>Symbiodinium</taxon>
    </lineage>
</organism>
<evidence type="ECO:0000313" key="3">
    <source>
        <dbReference type="Proteomes" id="UP000186817"/>
    </source>
</evidence>
<dbReference type="Pfam" id="PF16300">
    <property type="entry name" value="WD40_4"/>
    <property type="match status" value="1"/>
</dbReference>
<proteinExistence type="predicted"/>
<dbReference type="OrthoDB" id="1850764at2759"/>
<evidence type="ECO:0000256" key="1">
    <source>
        <dbReference type="SAM" id="MobiDB-lite"/>
    </source>
</evidence>
<dbReference type="Proteomes" id="UP000186817">
    <property type="component" value="Unassembled WGS sequence"/>
</dbReference>
<accession>A0A1Q9C7Y9</accession>
<keyword evidence="3" id="KW-1185">Reference proteome</keyword>
<sequence>MKQVICLTAAEFEGKMACLGGKVKLFLTPRCVACLFIAIALRRSTLVAFDTRLFVAFLSKIRIIAAEAGDKADAQRSLVVLGSPAGRTPFVQALVHILEAEARDDRAVQGEGGEQCDSLMPAFCALAQFDALDLQHQLRDSCPELNDAVSIASWDWAGLRYDGSDRHALVVLVRQRRCWHVLAHSRPFEDEQRLTAHVCDKLGLSQSVFSTSCFQEDIFMHCPAGIPNMNADQWVAGKNDSEFGPTPHQHEAEPRKTSVTQFSKQCRRMGKHNRNVPRFQCQAPLPDTPHDQQPAPCQTPDKEPSAAEAVLVAEEAMAAQPQRLQRPQAAHEAMAVELRTCKAQMG</sequence>
<gene>
    <name evidence="2" type="ORF">AK812_SmicGene40775</name>
</gene>
<evidence type="ECO:0000313" key="2">
    <source>
        <dbReference type="EMBL" id="OLP78987.1"/>
    </source>
</evidence>
<comment type="caution">
    <text evidence="2">The sequence shown here is derived from an EMBL/GenBank/DDBJ whole genome shotgun (WGS) entry which is preliminary data.</text>
</comment>
<name>A0A1Q9C7Y9_SYMMI</name>